<reference evidence="1" key="1">
    <citation type="journal article" date="2020" name="Stud. Mycol.">
        <title>101 Dothideomycetes genomes: a test case for predicting lifestyles and emergence of pathogens.</title>
        <authorList>
            <person name="Haridas S."/>
            <person name="Albert R."/>
            <person name="Binder M."/>
            <person name="Bloem J."/>
            <person name="Labutti K."/>
            <person name="Salamov A."/>
            <person name="Andreopoulos B."/>
            <person name="Baker S."/>
            <person name="Barry K."/>
            <person name="Bills G."/>
            <person name="Bluhm B."/>
            <person name="Cannon C."/>
            <person name="Castanera R."/>
            <person name="Culley D."/>
            <person name="Daum C."/>
            <person name="Ezra D."/>
            <person name="Gonzalez J."/>
            <person name="Henrissat B."/>
            <person name="Kuo A."/>
            <person name="Liang C."/>
            <person name="Lipzen A."/>
            <person name="Lutzoni F."/>
            <person name="Magnuson J."/>
            <person name="Mondo S."/>
            <person name="Nolan M."/>
            <person name="Ohm R."/>
            <person name="Pangilinan J."/>
            <person name="Park H.-J."/>
            <person name="Ramirez L."/>
            <person name="Alfaro M."/>
            <person name="Sun H."/>
            <person name="Tritt A."/>
            <person name="Yoshinaga Y."/>
            <person name="Zwiers L.-H."/>
            <person name="Turgeon B."/>
            <person name="Goodwin S."/>
            <person name="Spatafora J."/>
            <person name="Crous P."/>
            <person name="Grigoriev I."/>
        </authorList>
    </citation>
    <scope>NUCLEOTIDE SEQUENCE</scope>
    <source>
        <strain evidence="1">CBS 113389</strain>
    </source>
</reference>
<evidence type="ECO:0000313" key="1">
    <source>
        <dbReference type="EMBL" id="KAF2488110.1"/>
    </source>
</evidence>
<dbReference type="AlphaFoldDB" id="A0A6A6Q6V0"/>
<protein>
    <submittedName>
        <fullName evidence="1">Uncharacterized protein</fullName>
    </submittedName>
</protein>
<accession>A0A6A6Q6V0</accession>
<sequence length="108" mass="12054">MAVAEEAGQKTFDAGLWNERRQPWAPPPIRVFRIEHLLLQLVAEQMAVDEVESDEAINGVNELETDEAINRVNELETDEAINRVNEIETDEAVNGVNENGAIDRDQGA</sequence>
<evidence type="ECO:0000313" key="2">
    <source>
        <dbReference type="Proteomes" id="UP000799767"/>
    </source>
</evidence>
<dbReference type="GeneID" id="54476115"/>
<keyword evidence="2" id="KW-1185">Reference proteome</keyword>
<dbReference type="EMBL" id="MU001631">
    <property type="protein sequence ID" value="KAF2488110.1"/>
    <property type="molecule type" value="Genomic_DNA"/>
</dbReference>
<name>A0A6A6Q6V0_9PEZI</name>
<organism evidence="1 2">
    <name type="scientific">Neohortaea acidophila</name>
    <dbReference type="NCBI Taxonomy" id="245834"/>
    <lineage>
        <taxon>Eukaryota</taxon>
        <taxon>Fungi</taxon>
        <taxon>Dikarya</taxon>
        <taxon>Ascomycota</taxon>
        <taxon>Pezizomycotina</taxon>
        <taxon>Dothideomycetes</taxon>
        <taxon>Dothideomycetidae</taxon>
        <taxon>Mycosphaerellales</taxon>
        <taxon>Teratosphaeriaceae</taxon>
        <taxon>Neohortaea</taxon>
    </lineage>
</organism>
<proteinExistence type="predicted"/>
<gene>
    <name evidence="1" type="ORF">BDY17DRAFT_307382</name>
</gene>
<dbReference type="RefSeq" id="XP_033594679.1">
    <property type="nucleotide sequence ID" value="XM_033735113.1"/>
</dbReference>
<dbReference type="Proteomes" id="UP000799767">
    <property type="component" value="Unassembled WGS sequence"/>
</dbReference>